<feature type="transmembrane region" description="Helical" evidence="1">
    <location>
        <begin position="6"/>
        <end position="35"/>
    </location>
</feature>
<feature type="transmembrane region" description="Helical" evidence="1">
    <location>
        <begin position="47"/>
        <end position="65"/>
    </location>
</feature>
<gene>
    <name evidence="2" type="ORF">M1L60_27075</name>
</gene>
<feature type="transmembrane region" description="Helical" evidence="1">
    <location>
        <begin position="184"/>
        <end position="205"/>
    </location>
</feature>
<sequence>MGHWVFAAAVGVAVVADIFEATAVQYGAAAAALAVLSSGLRGRHGSVLYVFGLLLTAAALVDLAAELTRYPTESGIGADGCLTAAHYDYWRGQLRYQQAAAVMRFCALIAAFHAARRLDRHRAPARAASALVVVVALIYGTFVLRTLEQTAFQVPPPPPDDGIPVYRGCLFTVLPEIPPSAGEVVTSASLTTLVLVAPALFAWAVRTSADGQGERRSRS</sequence>
<evidence type="ECO:0000313" key="3">
    <source>
        <dbReference type="Proteomes" id="UP001523369"/>
    </source>
</evidence>
<comment type="caution">
    <text evidence="2">The sequence shown here is derived from an EMBL/GenBank/DDBJ whole genome shotgun (WGS) entry which is preliminary data.</text>
</comment>
<keyword evidence="3" id="KW-1185">Reference proteome</keyword>
<protein>
    <recommendedName>
        <fullName evidence="4">Integral membrane protein</fullName>
    </recommendedName>
</protein>
<dbReference type="RefSeq" id="WP_253240344.1">
    <property type="nucleotide sequence ID" value="NZ_JAMYJR010000030.1"/>
</dbReference>
<dbReference type="EMBL" id="JAMYJR010000030">
    <property type="protein sequence ID" value="MCO8274268.1"/>
    <property type="molecule type" value="Genomic_DNA"/>
</dbReference>
<reference evidence="2 3" key="1">
    <citation type="submission" date="2022-06" db="EMBL/GenBank/DDBJ databases">
        <title>New Species of the Genus Actinoplanes, ActinopZanes ferrugineus.</title>
        <authorList>
            <person name="Ding P."/>
        </authorList>
    </citation>
    <scope>NUCLEOTIDE SEQUENCE [LARGE SCALE GENOMIC DNA]</scope>
    <source>
        <strain evidence="2 3">TRM88003</strain>
    </source>
</reference>
<evidence type="ECO:0000256" key="1">
    <source>
        <dbReference type="SAM" id="Phobius"/>
    </source>
</evidence>
<feature type="transmembrane region" description="Helical" evidence="1">
    <location>
        <begin position="127"/>
        <end position="147"/>
    </location>
</feature>
<evidence type="ECO:0000313" key="2">
    <source>
        <dbReference type="EMBL" id="MCO8274268.1"/>
    </source>
</evidence>
<feature type="transmembrane region" description="Helical" evidence="1">
    <location>
        <begin position="96"/>
        <end position="115"/>
    </location>
</feature>
<proteinExistence type="predicted"/>
<evidence type="ECO:0008006" key="4">
    <source>
        <dbReference type="Google" id="ProtNLM"/>
    </source>
</evidence>
<keyword evidence="1" id="KW-0812">Transmembrane</keyword>
<keyword evidence="1" id="KW-1133">Transmembrane helix</keyword>
<dbReference type="Proteomes" id="UP001523369">
    <property type="component" value="Unassembled WGS sequence"/>
</dbReference>
<keyword evidence="1" id="KW-0472">Membrane</keyword>
<name>A0ABT1DTX2_9ACTN</name>
<accession>A0ABT1DTX2</accession>
<organism evidence="2 3">
    <name type="scientific">Paractinoplanes aksuensis</name>
    <dbReference type="NCBI Taxonomy" id="2939490"/>
    <lineage>
        <taxon>Bacteria</taxon>
        <taxon>Bacillati</taxon>
        <taxon>Actinomycetota</taxon>
        <taxon>Actinomycetes</taxon>
        <taxon>Micromonosporales</taxon>
        <taxon>Micromonosporaceae</taxon>
        <taxon>Paractinoplanes</taxon>
    </lineage>
</organism>